<dbReference type="Pfam" id="PF11734">
    <property type="entry name" value="TilS_C"/>
    <property type="match status" value="1"/>
</dbReference>
<dbReference type="CDD" id="cd01992">
    <property type="entry name" value="TilS_N"/>
    <property type="match status" value="1"/>
</dbReference>
<dbReference type="InterPro" id="IPR014729">
    <property type="entry name" value="Rossmann-like_a/b/a_fold"/>
</dbReference>
<sequence>MKADYHLTPDTRIVVGVSGGVDSMVLLHLLCQLPENMRPTIHVAHINHQLRKESLEEQEFVAQYSKECGLPIYIGVWDSGLTIKKNVEQEAREFRYHFFEDVMQETNSQMLLTAHHKDDHIETVLMRLIQGNQLKTLSGIATSRALGNKYQVMRPLLSFSKKELYVYAANENIPYYEDGSNFSDDYLRNRIRHYVRPMLENENPNIGESIVRLAKEVNQQAVVIESLLKPLIDTLITYQNNTWHLDYLSLKRHNLAIQSEVIRYLLTDVQEKTKLSVGYEHVNQIVGMIQNDKPNLTGQLPNNWLIEKTYDSITVSKKSHNTVKHQKIYLEKNQGAFLSDTQWLGMFEVGKETLPEELKSWQYKEMIYTCGKNHSIRVRKREAGDRFVYNRKGQTKKVSRYFIDEKIPIKLRDLSWLVFDEKGCLLWLLPFRESYLSIEYETDKIQYKLVYLYQEDE</sequence>
<evidence type="ECO:0000256" key="6">
    <source>
        <dbReference type="ARBA" id="ARBA00022840"/>
    </source>
</evidence>
<dbReference type="Gene3D" id="3.40.50.620">
    <property type="entry name" value="HUPs"/>
    <property type="match status" value="1"/>
</dbReference>
<feature type="binding site" evidence="8">
    <location>
        <begin position="18"/>
        <end position="23"/>
    </location>
    <ligand>
        <name>ATP</name>
        <dbReference type="ChEBI" id="CHEBI:30616"/>
    </ligand>
</feature>
<dbReference type="SUPFAM" id="SSF52402">
    <property type="entry name" value="Adenine nucleotide alpha hydrolases-like"/>
    <property type="match status" value="1"/>
</dbReference>
<comment type="catalytic activity">
    <reaction evidence="7 8">
        <text>cytidine(34) in tRNA(Ile2) + L-lysine + ATP = lysidine(34) in tRNA(Ile2) + AMP + diphosphate + H(+)</text>
        <dbReference type="Rhea" id="RHEA:43744"/>
        <dbReference type="Rhea" id="RHEA-COMP:10625"/>
        <dbReference type="Rhea" id="RHEA-COMP:10670"/>
        <dbReference type="ChEBI" id="CHEBI:15378"/>
        <dbReference type="ChEBI" id="CHEBI:30616"/>
        <dbReference type="ChEBI" id="CHEBI:32551"/>
        <dbReference type="ChEBI" id="CHEBI:33019"/>
        <dbReference type="ChEBI" id="CHEBI:82748"/>
        <dbReference type="ChEBI" id="CHEBI:83665"/>
        <dbReference type="ChEBI" id="CHEBI:456215"/>
        <dbReference type="EC" id="6.3.4.19"/>
    </reaction>
</comment>
<evidence type="ECO:0000256" key="5">
    <source>
        <dbReference type="ARBA" id="ARBA00022741"/>
    </source>
</evidence>
<dbReference type="InterPro" id="IPR011063">
    <property type="entry name" value="TilS/TtcA_N"/>
</dbReference>
<evidence type="ECO:0000256" key="7">
    <source>
        <dbReference type="ARBA" id="ARBA00048539"/>
    </source>
</evidence>
<comment type="function">
    <text evidence="8">Ligates lysine onto the cytidine present at position 34 of the AUA codon-specific tRNA(Ile) that contains the anticodon CAU, in an ATP-dependent manner. Cytidine is converted to lysidine, thus changing the amino acid specificity of the tRNA from methionine to isoleucine.</text>
</comment>
<dbReference type="Pfam" id="PF01171">
    <property type="entry name" value="ATP_bind_3"/>
    <property type="match status" value="1"/>
</dbReference>
<dbReference type="SUPFAM" id="SSF56037">
    <property type="entry name" value="PheT/TilS domain"/>
    <property type="match status" value="1"/>
</dbReference>
<dbReference type="STRING" id="519472.BHY08_00420"/>
<name>A0A1J0A3C5_9ENTE</name>
<dbReference type="PANTHER" id="PTHR43033">
    <property type="entry name" value="TRNA(ILE)-LYSIDINE SYNTHASE-RELATED"/>
    <property type="match status" value="1"/>
</dbReference>
<dbReference type="PANTHER" id="PTHR43033:SF1">
    <property type="entry name" value="TRNA(ILE)-LYSIDINE SYNTHASE-RELATED"/>
    <property type="match status" value="1"/>
</dbReference>
<dbReference type="Proteomes" id="UP000191200">
    <property type="component" value="Chromosome"/>
</dbReference>
<dbReference type="EMBL" id="CP017267">
    <property type="protein sequence ID" value="APB30444.1"/>
    <property type="molecule type" value="Genomic_DNA"/>
</dbReference>
<organism evidence="10 11">
    <name type="scientific">Vagococcus teuberi</name>
    <dbReference type="NCBI Taxonomy" id="519472"/>
    <lineage>
        <taxon>Bacteria</taxon>
        <taxon>Bacillati</taxon>
        <taxon>Bacillota</taxon>
        <taxon>Bacilli</taxon>
        <taxon>Lactobacillales</taxon>
        <taxon>Enterococcaceae</taxon>
        <taxon>Vagococcus</taxon>
    </lineage>
</organism>
<dbReference type="Gene3D" id="3.30.465.60">
    <property type="match status" value="1"/>
</dbReference>
<dbReference type="SUPFAM" id="SSF82829">
    <property type="entry name" value="MesJ substrate recognition domain-like"/>
    <property type="match status" value="1"/>
</dbReference>
<evidence type="ECO:0000259" key="9">
    <source>
        <dbReference type="SMART" id="SM00977"/>
    </source>
</evidence>
<dbReference type="AlphaFoldDB" id="A0A1J0A3C5"/>
<dbReference type="KEGG" id="vte:BHY08_00420"/>
<dbReference type="EC" id="6.3.4.19" evidence="8"/>
<dbReference type="SMART" id="SM00977">
    <property type="entry name" value="TilS_C"/>
    <property type="match status" value="1"/>
</dbReference>
<evidence type="ECO:0000256" key="3">
    <source>
        <dbReference type="ARBA" id="ARBA00022598"/>
    </source>
</evidence>
<dbReference type="GO" id="GO:0006400">
    <property type="term" value="P:tRNA modification"/>
    <property type="evidence" value="ECO:0007669"/>
    <property type="project" value="UniProtKB-UniRule"/>
</dbReference>
<comment type="similarity">
    <text evidence="8">Belongs to the tRNA(Ile)-lysidine synthase family.</text>
</comment>
<gene>
    <name evidence="8" type="primary">tilS</name>
    <name evidence="10" type="ORF">BHY08_00420</name>
</gene>
<keyword evidence="5 8" id="KW-0547">Nucleotide-binding</keyword>
<dbReference type="InterPro" id="IPR012094">
    <property type="entry name" value="tRNA_Ile_lys_synt"/>
</dbReference>
<dbReference type="InterPro" id="IPR012795">
    <property type="entry name" value="tRNA_Ile_lys_synt_N"/>
</dbReference>
<dbReference type="NCBIfam" id="TIGR02432">
    <property type="entry name" value="lysidine_TilS_N"/>
    <property type="match status" value="1"/>
</dbReference>
<protein>
    <recommendedName>
        <fullName evidence="8">tRNA(Ile)-lysidine synthase</fullName>
        <ecNumber evidence="8">6.3.4.19</ecNumber>
    </recommendedName>
    <alternativeName>
        <fullName evidence="8">tRNA(Ile)-2-lysyl-cytidine synthase</fullName>
    </alternativeName>
    <alternativeName>
        <fullName evidence="8">tRNA(Ile)-lysidine synthetase</fullName>
    </alternativeName>
</protein>
<comment type="subcellular location">
    <subcellularLocation>
        <location evidence="1 8">Cytoplasm</location>
    </subcellularLocation>
</comment>
<evidence type="ECO:0000256" key="4">
    <source>
        <dbReference type="ARBA" id="ARBA00022694"/>
    </source>
</evidence>
<reference evidence="10 11" key="1">
    <citation type="submission" date="2016-09" db="EMBL/GenBank/DDBJ databases">
        <title>Vagococcus teuberi sp. nov., isolated from the Malian artisanal sour milk fene.</title>
        <authorList>
            <person name="Wullschleger S."/>
            <person name="Seifert C."/>
            <person name="Baumgartner S."/>
            <person name="Lacroix C."/>
            <person name="Bonfoh B."/>
            <person name="Stevens M.J."/>
            <person name="Meile L."/>
        </authorList>
    </citation>
    <scope>NUCLEOTIDE SEQUENCE [LARGE SCALE GENOMIC DNA]</scope>
    <source>
        <strain evidence="10 11">DSM 21459</strain>
    </source>
</reference>
<dbReference type="HAMAP" id="MF_01161">
    <property type="entry name" value="tRNA_Ile_lys_synt"/>
    <property type="match status" value="1"/>
</dbReference>
<keyword evidence="11" id="KW-1185">Reference proteome</keyword>
<evidence type="ECO:0000256" key="8">
    <source>
        <dbReference type="HAMAP-Rule" id="MF_01161"/>
    </source>
</evidence>
<keyword evidence="2 8" id="KW-0963">Cytoplasm</keyword>
<evidence type="ECO:0000256" key="1">
    <source>
        <dbReference type="ARBA" id="ARBA00004496"/>
    </source>
</evidence>
<evidence type="ECO:0000256" key="2">
    <source>
        <dbReference type="ARBA" id="ARBA00022490"/>
    </source>
</evidence>
<dbReference type="GO" id="GO:0005737">
    <property type="term" value="C:cytoplasm"/>
    <property type="evidence" value="ECO:0007669"/>
    <property type="project" value="UniProtKB-SubCell"/>
</dbReference>
<evidence type="ECO:0000313" key="10">
    <source>
        <dbReference type="EMBL" id="APB30444.1"/>
    </source>
</evidence>
<comment type="domain">
    <text evidence="8">The N-terminal region contains the highly conserved SGGXDS motif, predicted to be a P-loop motif involved in ATP binding.</text>
</comment>
<evidence type="ECO:0000313" key="11">
    <source>
        <dbReference type="Proteomes" id="UP000191200"/>
    </source>
</evidence>
<keyword evidence="4 8" id="KW-0819">tRNA processing</keyword>
<dbReference type="GO" id="GO:0005524">
    <property type="term" value="F:ATP binding"/>
    <property type="evidence" value="ECO:0007669"/>
    <property type="project" value="UniProtKB-UniRule"/>
</dbReference>
<keyword evidence="3 8" id="KW-0436">Ligase</keyword>
<keyword evidence="6 8" id="KW-0067">ATP-binding</keyword>
<dbReference type="NCBIfam" id="TIGR02433">
    <property type="entry name" value="lysidine_TilS_C"/>
    <property type="match status" value="1"/>
</dbReference>
<proteinExistence type="inferred from homology"/>
<dbReference type="InterPro" id="IPR012796">
    <property type="entry name" value="Lysidine-tRNA-synth_C"/>
</dbReference>
<feature type="domain" description="Lysidine-tRNA(Ile) synthetase C-terminal" evidence="9">
    <location>
        <begin position="376"/>
        <end position="451"/>
    </location>
</feature>
<dbReference type="GO" id="GO:0032267">
    <property type="term" value="F:tRNA(Ile)-lysidine synthase activity"/>
    <property type="evidence" value="ECO:0007669"/>
    <property type="project" value="UniProtKB-EC"/>
</dbReference>
<accession>A0A1J0A3C5</accession>